<feature type="non-terminal residue" evidence="1">
    <location>
        <position position="1"/>
    </location>
</feature>
<dbReference type="EMBL" id="JAACXV010008884">
    <property type="protein sequence ID" value="KAF7275883.1"/>
    <property type="molecule type" value="Genomic_DNA"/>
</dbReference>
<keyword evidence="2" id="KW-1185">Reference proteome</keyword>
<dbReference type="Proteomes" id="UP000625711">
    <property type="component" value="Unassembled WGS sequence"/>
</dbReference>
<sequence length="48" mass="5350">EDMVTHNLTEKADNHLETANKEVPGHPCRVVKTVFNSLQQPTCGLYPS</sequence>
<accession>A0A834IC32</accession>
<comment type="caution">
    <text evidence="1">The sequence shown here is derived from an EMBL/GenBank/DDBJ whole genome shotgun (WGS) entry which is preliminary data.</text>
</comment>
<dbReference type="AlphaFoldDB" id="A0A834IC32"/>
<evidence type="ECO:0000313" key="2">
    <source>
        <dbReference type="Proteomes" id="UP000625711"/>
    </source>
</evidence>
<reference evidence="1" key="1">
    <citation type="submission" date="2020-08" db="EMBL/GenBank/DDBJ databases">
        <title>Genome sequencing and assembly of the red palm weevil Rhynchophorus ferrugineus.</title>
        <authorList>
            <person name="Dias G.B."/>
            <person name="Bergman C.M."/>
            <person name="Manee M."/>
        </authorList>
    </citation>
    <scope>NUCLEOTIDE SEQUENCE</scope>
    <source>
        <strain evidence="1">AA-2017</strain>
        <tissue evidence="1">Whole larva</tissue>
    </source>
</reference>
<evidence type="ECO:0000313" key="1">
    <source>
        <dbReference type="EMBL" id="KAF7275883.1"/>
    </source>
</evidence>
<gene>
    <name evidence="1" type="ORF">GWI33_011176</name>
</gene>
<protein>
    <submittedName>
        <fullName evidence="1">Uncharacterized protein</fullName>
    </submittedName>
</protein>
<proteinExistence type="predicted"/>
<organism evidence="1 2">
    <name type="scientific">Rhynchophorus ferrugineus</name>
    <name type="common">Red palm weevil</name>
    <name type="synonym">Curculio ferrugineus</name>
    <dbReference type="NCBI Taxonomy" id="354439"/>
    <lineage>
        <taxon>Eukaryota</taxon>
        <taxon>Metazoa</taxon>
        <taxon>Ecdysozoa</taxon>
        <taxon>Arthropoda</taxon>
        <taxon>Hexapoda</taxon>
        <taxon>Insecta</taxon>
        <taxon>Pterygota</taxon>
        <taxon>Neoptera</taxon>
        <taxon>Endopterygota</taxon>
        <taxon>Coleoptera</taxon>
        <taxon>Polyphaga</taxon>
        <taxon>Cucujiformia</taxon>
        <taxon>Curculionidae</taxon>
        <taxon>Dryophthorinae</taxon>
        <taxon>Rhynchophorus</taxon>
    </lineage>
</organism>
<name>A0A834IC32_RHYFE</name>